<dbReference type="AlphaFoldDB" id="A0A977KBQ9"/>
<keyword evidence="1" id="KW-0051">Antiviral defense</keyword>
<dbReference type="Pfam" id="PF03787">
    <property type="entry name" value="RAMPs"/>
    <property type="match status" value="1"/>
</dbReference>
<proteinExistence type="predicted"/>
<evidence type="ECO:0000259" key="2">
    <source>
        <dbReference type="Pfam" id="PF03787"/>
    </source>
</evidence>
<dbReference type="InterPro" id="IPR005537">
    <property type="entry name" value="RAMP_III_fam"/>
</dbReference>
<sequence length="312" mass="35069">MPPKGAEDLALNLMIALTQIHVGIGRAPGAVDLPIARDAFGLPYIPASSIKGTIKSACIRTFNCSRENAKECPCLQIYGRDPRLEDEVSSENSYLSPVNFTDAFLLLFPVRVDSPKEGLRYGYVTSMFSLNKFATQILPFLSKEGKEWNLKCWVEDSEFSGYLNDVYIGEVRGTLRLSEVPYINAILERLDVPIVKYLLQRGDIYVLKDNDFKEVVEAGIVRQTRVRLDFVRKTVQRGALWTEEYLPEGAVFSFLTVTKTVLARNVIVEASRAMNDHEEVLRENLFTFEIGGKETIGKGMVRVVEGPRVCCL</sequence>
<dbReference type="Proteomes" id="UP001063698">
    <property type="component" value="Chromosome"/>
</dbReference>
<evidence type="ECO:0000313" key="3">
    <source>
        <dbReference type="EMBL" id="UXD22183.1"/>
    </source>
</evidence>
<organism evidence="3 4">
    <name type="scientific">Ignicoccus pacificus DSM 13166</name>
    <dbReference type="NCBI Taxonomy" id="940294"/>
    <lineage>
        <taxon>Archaea</taxon>
        <taxon>Thermoproteota</taxon>
        <taxon>Thermoprotei</taxon>
        <taxon>Desulfurococcales</taxon>
        <taxon>Desulfurococcaceae</taxon>
        <taxon>Ignicoccus</taxon>
    </lineage>
</organism>
<gene>
    <name evidence="3" type="ORF">IPA_02395</name>
</gene>
<dbReference type="PANTHER" id="PTHR36700">
    <property type="entry name" value="CRISPR SYSTEM CMR SUBUNIT CMR4"/>
    <property type="match status" value="1"/>
</dbReference>
<evidence type="ECO:0000313" key="4">
    <source>
        <dbReference type="Proteomes" id="UP001063698"/>
    </source>
</evidence>
<dbReference type="PANTHER" id="PTHR36700:SF1">
    <property type="entry name" value="CRISPR SYSTEM CMR SUBUNIT CMR4"/>
    <property type="match status" value="1"/>
</dbReference>
<dbReference type="InterPro" id="IPR013410">
    <property type="entry name" value="CRISPR-assoc_RAMP_Cmr4"/>
</dbReference>
<dbReference type="NCBIfam" id="TIGR02580">
    <property type="entry name" value="cas_RAMP_Cmr4"/>
    <property type="match status" value="1"/>
</dbReference>
<protein>
    <recommendedName>
        <fullName evidence="2">CRISPR type III-associated protein domain-containing protein</fullName>
    </recommendedName>
</protein>
<dbReference type="GO" id="GO:0051607">
    <property type="term" value="P:defense response to virus"/>
    <property type="evidence" value="ECO:0007669"/>
    <property type="project" value="UniProtKB-KW"/>
</dbReference>
<accession>A0A977KBQ9</accession>
<dbReference type="EMBL" id="CP006868">
    <property type="protein sequence ID" value="UXD22183.1"/>
    <property type="molecule type" value="Genomic_DNA"/>
</dbReference>
<reference evidence="3" key="1">
    <citation type="submission" date="2013-11" db="EMBL/GenBank/DDBJ databases">
        <title>Comparative genomics of Ignicoccus.</title>
        <authorList>
            <person name="Podar M."/>
        </authorList>
    </citation>
    <scope>NUCLEOTIDE SEQUENCE</scope>
    <source>
        <strain evidence="3">DSM 13166</strain>
    </source>
</reference>
<feature type="domain" description="CRISPR type III-associated protein" evidence="2">
    <location>
        <begin position="16"/>
        <end position="300"/>
    </location>
</feature>
<keyword evidence="4" id="KW-1185">Reference proteome</keyword>
<evidence type="ECO:0000256" key="1">
    <source>
        <dbReference type="ARBA" id="ARBA00023118"/>
    </source>
</evidence>
<dbReference type="KEGG" id="ipc:IPA_02395"/>
<name>A0A977KBQ9_9CREN</name>